<proteinExistence type="predicted"/>
<accession>A0A7X0NF21</accession>
<protein>
    <submittedName>
        <fullName evidence="1">Ribosomal protein S12 methylthiotransferase accessory factor</fullName>
    </submittedName>
</protein>
<keyword evidence="2" id="KW-1185">Reference proteome</keyword>
<comment type="caution">
    <text evidence="1">The sequence shown here is derived from an EMBL/GenBank/DDBJ whole genome shotgun (WGS) entry which is preliminary data.</text>
</comment>
<dbReference type="PANTHER" id="PTHR39624:SF2">
    <property type="entry name" value="OSMC-LIKE PROTEIN"/>
    <property type="match status" value="1"/>
</dbReference>
<evidence type="ECO:0000313" key="1">
    <source>
        <dbReference type="EMBL" id="MBB6542153.1"/>
    </source>
</evidence>
<name>A0A7X0NF21_9GAMM</name>
<dbReference type="InterPro" id="IPR015946">
    <property type="entry name" value="KH_dom-like_a/b"/>
</dbReference>
<keyword evidence="1" id="KW-0687">Ribonucleoprotein</keyword>
<dbReference type="InterPro" id="IPR003718">
    <property type="entry name" value="OsmC/Ohr_fam"/>
</dbReference>
<dbReference type="RefSeq" id="WP_184422496.1">
    <property type="nucleotide sequence ID" value="NZ_AP027362.1"/>
</dbReference>
<keyword evidence="1" id="KW-0689">Ribosomal protein</keyword>
<dbReference type="GO" id="GO:0005840">
    <property type="term" value="C:ribosome"/>
    <property type="evidence" value="ECO:0007669"/>
    <property type="project" value="UniProtKB-KW"/>
</dbReference>
<sequence length="129" mass="14702">MEIKVELLEGQKLKAKFGKHEVISDQNISLDQLGDYPEPYDYFLVSMVLCAAFYVRQFCTSRDIPTEGLILSQENSRSEEDKYKQTFNIVVKLPDNFPQKYRKAVLAAASSCTVKKVIQALPEFEVSIS</sequence>
<dbReference type="InterPro" id="IPR036102">
    <property type="entry name" value="OsmC/Ohrsf"/>
</dbReference>
<dbReference type="Pfam" id="PF02566">
    <property type="entry name" value="OsmC"/>
    <property type="match status" value="1"/>
</dbReference>
<dbReference type="Proteomes" id="UP000537141">
    <property type="component" value="Unassembled WGS sequence"/>
</dbReference>
<dbReference type="EMBL" id="JACHHU010000003">
    <property type="protein sequence ID" value="MBB6542153.1"/>
    <property type="molecule type" value="Genomic_DNA"/>
</dbReference>
<organism evidence="1 2">
    <name type="scientific">Thalassotalea piscium</name>
    <dbReference type="NCBI Taxonomy" id="1230533"/>
    <lineage>
        <taxon>Bacteria</taxon>
        <taxon>Pseudomonadati</taxon>
        <taxon>Pseudomonadota</taxon>
        <taxon>Gammaproteobacteria</taxon>
        <taxon>Alteromonadales</taxon>
        <taxon>Colwelliaceae</taxon>
        <taxon>Thalassotalea</taxon>
    </lineage>
</organism>
<dbReference type="AlphaFoldDB" id="A0A7X0NF21"/>
<dbReference type="PANTHER" id="PTHR39624">
    <property type="entry name" value="PROTEIN INVOLVED IN RIMO-MEDIATED BETA-METHYLTHIOLATION OF RIBOSOMAL PROTEIN S12 YCAO"/>
    <property type="match status" value="1"/>
</dbReference>
<dbReference type="GO" id="GO:0016740">
    <property type="term" value="F:transferase activity"/>
    <property type="evidence" value="ECO:0007669"/>
    <property type="project" value="UniProtKB-KW"/>
</dbReference>
<keyword evidence="1" id="KW-0808">Transferase</keyword>
<gene>
    <name evidence="1" type="ORF">HNQ55_000631</name>
</gene>
<reference evidence="1 2" key="1">
    <citation type="submission" date="2020-08" db="EMBL/GenBank/DDBJ databases">
        <title>Genomic Encyclopedia of Type Strains, Phase IV (KMG-IV): sequencing the most valuable type-strain genomes for metagenomic binning, comparative biology and taxonomic classification.</title>
        <authorList>
            <person name="Goeker M."/>
        </authorList>
    </citation>
    <scope>NUCLEOTIDE SEQUENCE [LARGE SCALE GENOMIC DNA]</scope>
    <source>
        <strain evidence="1 2">DSM 26287</strain>
    </source>
</reference>
<dbReference type="SUPFAM" id="SSF82784">
    <property type="entry name" value="OsmC-like"/>
    <property type="match status" value="1"/>
</dbReference>
<dbReference type="Gene3D" id="3.30.300.20">
    <property type="match status" value="1"/>
</dbReference>
<evidence type="ECO:0000313" key="2">
    <source>
        <dbReference type="Proteomes" id="UP000537141"/>
    </source>
</evidence>